<name>H2T0R1_TAKRU</name>
<dbReference type="SUPFAM" id="SSF47459">
    <property type="entry name" value="HLH, helix-loop-helix DNA-binding domain"/>
    <property type="match status" value="1"/>
</dbReference>
<feature type="domain" description="BHLH" evidence="9">
    <location>
        <begin position="625"/>
        <end position="677"/>
    </location>
</feature>
<feature type="compositionally biased region" description="Low complexity" evidence="8">
    <location>
        <begin position="333"/>
        <end position="355"/>
    </location>
</feature>
<dbReference type="FunCoup" id="H2T0R1">
    <property type="interactions" value="861"/>
</dbReference>
<feature type="region of interest" description="Disordered" evidence="8">
    <location>
        <begin position="1"/>
        <end position="21"/>
    </location>
</feature>
<feature type="compositionally biased region" description="Low complexity" evidence="8">
    <location>
        <begin position="606"/>
        <end position="618"/>
    </location>
</feature>
<evidence type="ECO:0000256" key="5">
    <source>
        <dbReference type="ARBA" id="ARBA00023163"/>
    </source>
</evidence>
<dbReference type="InParanoid" id="H2T0R1"/>
<organism evidence="10 11">
    <name type="scientific">Takifugu rubripes</name>
    <name type="common">Japanese pufferfish</name>
    <name type="synonym">Fugu rubripes</name>
    <dbReference type="NCBI Taxonomy" id="31033"/>
    <lineage>
        <taxon>Eukaryota</taxon>
        <taxon>Metazoa</taxon>
        <taxon>Chordata</taxon>
        <taxon>Craniata</taxon>
        <taxon>Vertebrata</taxon>
        <taxon>Euteleostomi</taxon>
        <taxon>Actinopterygii</taxon>
        <taxon>Neopterygii</taxon>
        <taxon>Teleostei</taxon>
        <taxon>Neoteleostei</taxon>
        <taxon>Acanthomorphata</taxon>
        <taxon>Eupercaria</taxon>
        <taxon>Tetraodontiformes</taxon>
        <taxon>Tetradontoidea</taxon>
        <taxon>Tetraodontidae</taxon>
        <taxon>Takifugu</taxon>
    </lineage>
</organism>
<evidence type="ECO:0000313" key="10">
    <source>
        <dbReference type="Ensembl" id="ENSTRUP00000018249.3"/>
    </source>
</evidence>
<dbReference type="FunFam" id="4.10.280.10:FF:000028">
    <property type="entry name" value="MLX interacting protein like"/>
    <property type="match status" value="1"/>
</dbReference>
<dbReference type="PANTHER" id="PTHR15741">
    <property type="entry name" value="BASIC HELIX-LOOP-HELIX ZIP TRANSCRIPTION FACTOR"/>
    <property type="match status" value="1"/>
</dbReference>
<accession>H2T0R1</accession>
<reference evidence="10 11" key="1">
    <citation type="journal article" date="2011" name="Genome Biol. Evol.">
        <title>Integration of the genetic map and genome assembly of fugu facilitates insights into distinct features of genome evolution in teleosts and mammals.</title>
        <authorList>
            <person name="Kai W."/>
            <person name="Kikuchi K."/>
            <person name="Tohari S."/>
            <person name="Chew A.K."/>
            <person name="Tay A."/>
            <person name="Fujiwara A."/>
            <person name="Hosoya S."/>
            <person name="Suetake H."/>
            <person name="Naruse K."/>
            <person name="Brenner S."/>
            <person name="Suzuki Y."/>
            <person name="Venkatesh B."/>
        </authorList>
    </citation>
    <scope>NUCLEOTIDE SEQUENCE [LARGE SCALE GENOMIC DNA]</scope>
</reference>
<evidence type="ECO:0000256" key="3">
    <source>
        <dbReference type="ARBA" id="ARBA00023015"/>
    </source>
</evidence>
<sequence length="821" mass="91209">MFSRQEYRHPPAIIKQENEDDSDIDETNLVLRRSDGMECQIIHSGHFMVSSPHSEHPPKKGYDFYTVNKQTCQTYHFGKASMSHISIDASLTKLFECMTLAYSGKLVSPKWKNFKGLKLLWRDKIRLNNAIWRAWYIQYVEKRDNPVCHFVTPLDGNVDADVHPPAEATESQCWKTRIKIVIREYHKWRTYFKKRLQKHKDDDLSVLLEDPAEQFLLFGEISPDKLRVPLYQDEETTARRVSRRSNDTPTPMEMDPIFDMDLLMSEFSDTLFSTLASHQPISWPNLKDVAHAGNADMIQPGLIPLQPNLDFMDSFDPLQDLFHSLRPPIFPSVSPTASSVSPLPSSSSQSQAQLMPPMPLPSNHMSAPSPAPASMTGQTSRTVGSDGDAAFVQTYIPLFSAPVAATDHAVPQPLSQVPLAQCLSDQDAAATALTDPSQGGEAAAPSVITHTATSTVTPSDAATTFCHGPNYGSLSTPVPPPPSPLQQLVSMPGATVQQAHSFTVPHPIRPCSKNPSVQRIALSTPFSGPANAVIVTPPLKADAAPNTGLVIAPRLGGVSFHNPFEQMTLQVEVQTSVALKKEPFCYAVQGQPGSDEGSPCGLDQVPSPGSLISSSSTPLVKNEQNRRSTHISAEQKRRSHINIGFKTLCSLVPTLKTQSNISNAVTLQKTVEHIGKLQQERQQLQEEVKKLREEIEELNSSINSCQEQLPATGVPVRQQYFDHTQEFNDYIKARTLQNWKFWIFSIIIKPLFDSFNRMVSTTSREELCQTTMRWLDRYCSLPVLRPMVLSSLLQLSTATSILNNPSMLPEEATQAVTRRDS</sequence>
<evidence type="ECO:0000256" key="1">
    <source>
        <dbReference type="ARBA" id="ARBA00004123"/>
    </source>
</evidence>
<evidence type="ECO:0000256" key="7">
    <source>
        <dbReference type="SAM" id="Coils"/>
    </source>
</evidence>
<dbReference type="SMART" id="SM00353">
    <property type="entry name" value="HLH"/>
    <property type="match status" value="1"/>
</dbReference>
<dbReference type="AlphaFoldDB" id="H2T0R1"/>
<dbReference type="GO" id="GO:0005634">
    <property type="term" value="C:nucleus"/>
    <property type="evidence" value="ECO:0007669"/>
    <property type="project" value="UniProtKB-SubCell"/>
</dbReference>
<evidence type="ECO:0000256" key="6">
    <source>
        <dbReference type="ARBA" id="ARBA00023242"/>
    </source>
</evidence>
<keyword evidence="7" id="KW-0175">Coiled coil</keyword>
<dbReference type="STRING" id="31033.ENSTRUP00000018249"/>
<dbReference type="InterPro" id="IPR036638">
    <property type="entry name" value="HLH_DNA-bd_sf"/>
</dbReference>
<feature type="region of interest" description="Disordered" evidence="8">
    <location>
        <begin position="595"/>
        <end position="636"/>
    </location>
</feature>
<dbReference type="eggNOG" id="KOG3582">
    <property type="taxonomic scope" value="Eukaryota"/>
</dbReference>
<dbReference type="InterPro" id="IPR052207">
    <property type="entry name" value="Max-like/E-box_TFs"/>
</dbReference>
<dbReference type="GO" id="GO:0000981">
    <property type="term" value="F:DNA-binding transcription factor activity, RNA polymerase II-specific"/>
    <property type="evidence" value="ECO:0007669"/>
    <property type="project" value="TreeGrafter"/>
</dbReference>
<dbReference type="PANTHER" id="PTHR15741:SF40">
    <property type="entry name" value="MLX-INTERACTING PROTEIN"/>
    <property type="match status" value="1"/>
</dbReference>
<dbReference type="PROSITE" id="PS50888">
    <property type="entry name" value="BHLH"/>
    <property type="match status" value="1"/>
</dbReference>
<keyword evidence="5" id="KW-0804">Transcription</keyword>
<evidence type="ECO:0000256" key="2">
    <source>
        <dbReference type="ARBA" id="ARBA00022553"/>
    </source>
</evidence>
<keyword evidence="4" id="KW-0238">DNA-binding</keyword>
<dbReference type="Ensembl" id="ENSTRUT00000018325.3">
    <property type="protein sequence ID" value="ENSTRUP00000018249.3"/>
    <property type="gene ID" value="ENSTRUG00000007381.3"/>
</dbReference>
<reference evidence="10" key="3">
    <citation type="submission" date="2025-09" db="UniProtKB">
        <authorList>
            <consortium name="Ensembl"/>
        </authorList>
    </citation>
    <scope>IDENTIFICATION</scope>
</reference>
<dbReference type="OMA" id="TEFHSSI"/>
<feature type="coiled-coil region" evidence="7">
    <location>
        <begin position="667"/>
        <end position="708"/>
    </location>
</feature>
<evidence type="ECO:0000256" key="4">
    <source>
        <dbReference type="ARBA" id="ARBA00023125"/>
    </source>
</evidence>
<feature type="region of interest" description="Disordered" evidence="8">
    <location>
        <begin position="333"/>
        <end position="384"/>
    </location>
</feature>
<evidence type="ECO:0000313" key="11">
    <source>
        <dbReference type="Proteomes" id="UP000005226"/>
    </source>
</evidence>
<comment type="subcellular location">
    <subcellularLocation>
        <location evidence="1">Nucleus</location>
    </subcellularLocation>
</comment>
<keyword evidence="2" id="KW-0597">Phosphoprotein</keyword>
<gene>
    <name evidence="10" type="primary">mlxip</name>
</gene>
<keyword evidence="11" id="KW-1185">Reference proteome</keyword>
<evidence type="ECO:0000259" key="9">
    <source>
        <dbReference type="PROSITE" id="PS50888"/>
    </source>
</evidence>
<keyword evidence="3" id="KW-0805">Transcription regulation</keyword>
<keyword evidence="6" id="KW-0539">Nucleus</keyword>
<dbReference type="InterPro" id="IPR011598">
    <property type="entry name" value="bHLH_dom"/>
</dbReference>
<dbReference type="Pfam" id="PF00010">
    <property type="entry name" value="HLH"/>
    <property type="match status" value="1"/>
</dbReference>
<proteinExistence type="predicted"/>
<dbReference type="GeneTree" id="ENSGT00940000158691"/>
<evidence type="ECO:0000256" key="8">
    <source>
        <dbReference type="SAM" id="MobiDB-lite"/>
    </source>
</evidence>
<protein>
    <submittedName>
        <fullName evidence="10">MLX interacting protein</fullName>
    </submittedName>
</protein>
<dbReference type="Gene3D" id="4.10.280.10">
    <property type="entry name" value="Helix-loop-helix DNA-binding domain"/>
    <property type="match status" value="1"/>
</dbReference>
<dbReference type="Proteomes" id="UP000005226">
    <property type="component" value="Chromosome 21"/>
</dbReference>
<dbReference type="GO" id="GO:0000978">
    <property type="term" value="F:RNA polymerase II cis-regulatory region sequence-specific DNA binding"/>
    <property type="evidence" value="ECO:0007669"/>
    <property type="project" value="TreeGrafter"/>
</dbReference>
<reference evidence="10" key="2">
    <citation type="submission" date="2025-08" db="UniProtKB">
        <authorList>
            <consortium name="Ensembl"/>
        </authorList>
    </citation>
    <scope>IDENTIFICATION</scope>
</reference>
<dbReference type="GO" id="GO:0046983">
    <property type="term" value="F:protein dimerization activity"/>
    <property type="evidence" value="ECO:0007669"/>
    <property type="project" value="InterPro"/>
</dbReference>